<dbReference type="SUPFAM" id="SSF55781">
    <property type="entry name" value="GAF domain-like"/>
    <property type="match status" value="2"/>
</dbReference>
<accession>A0A917PBU0</accession>
<protein>
    <recommendedName>
        <fullName evidence="2">HD-GYP domain-containing protein</fullName>
    </recommendedName>
</protein>
<dbReference type="SMART" id="SM00471">
    <property type="entry name" value="HDc"/>
    <property type="match status" value="1"/>
</dbReference>
<comment type="caution">
    <text evidence="3">The sequence shown here is derived from an EMBL/GenBank/DDBJ whole genome shotgun (WGS) entry which is preliminary data.</text>
</comment>
<dbReference type="Pfam" id="PF01590">
    <property type="entry name" value="GAF"/>
    <property type="match status" value="1"/>
</dbReference>
<dbReference type="RefSeq" id="WP_188961475.1">
    <property type="nucleotide sequence ID" value="NZ_BMOE01000003.1"/>
</dbReference>
<dbReference type="PANTHER" id="PTHR45228">
    <property type="entry name" value="CYCLIC DI-GMP PHOSPHODIESTERASE TM_0186-RELATED"/>
    <property type="match status" value="1"/>
</dbReference>
<dbReference type="SMART" id="SM00065">
    <property type="entry name" value="GAF"/>
    <property type="match status" value="2"/>
</dbReference>
<evidence type="ECO:0000313" key="4">
    <source>
        <dbReference type="Proteomes" id="UP000635726"/>
    </source>
</evidence>
<dbReference type="EMBL" id="BMOE01000003">
    <property type="protein sequence ID" value="GGJ70104.1"/>
    <property type="molecule type" value="Genomic_DNA"/>
</dbReference>
<name>A0A917PBU0_9DEIO</name>
<dbReference type="InterPro" id="IPR003607">
    <property type="entry name" value="HD/PDEase_dom"/>
</dbReference>
<gene>
    <name evidence="3" type="ORF">GCM10008939_13140</name>
</gene>
<feature type="domain" description="HD-GYP" evidence="2">
    <location>
        <begin position="360"/>
        <end position="556"/>
    </location>
</feature>
<reference evidence="3" key="1">
    <citation type="journal article" date="2014" name="Int. J. Syst. Evol. Microbiol.">
        <title>Complete genome sequence of Corynebacterium casei LMG S-19264T (=DSM 44701T), isolated from a smear-ripened cheese.</title>
        <authorList>
            <consortium name="US DOE Joint Genome Institute (JGI-PGF)"/>
            <person name="Walter F."/>
            <person name="Albersmeier A."/>
            <person name="Kalinowski J."/>
            <person name="Ruckert C."/>
        </authorList>
    </citation>
    <scope>NUCLEOTIDE SEQUENCE</scope>
    <source>
        <strain evidence="3">JCM 14371</strain>
    </source>
</reference>
<dbReference type="CDD" id="cd00077">
    <property type="entry name" value="HDc"/>
    <property type="match status" value="1"/>
</dbReference>
<sequence>MFDHSGPRSRAAGSRGQEPVTPPLPLPLHDPALPKPPLDPQALVHLAQSSQDVFQRCVDTALSITCATTALALLHRGGPERLEVVAAAGNRADEAVGRSVARGIGLSWEVFGEQRARLVPQVQFHPGAYHLGGTPLPGMYVGVPLVDPEGKVFGVLSADTTHSRETLGEEDLRALGLLAQAAGVAYARLLALEDACRSARRFERVARLSADLECMTDPGQIARHALTALVDVSGCTRAGMFESGGDGFPQLNVAVDRGGEAGASLGLDEVQEVLRAVLSSRGTVAVPDGPALVGGRLPQTEAVPPGLATPLRSQGDVVGVLVLLGLNGGPGAAEGLISLLELVASHAERAMERVRGRERERVLREAALRSLGRVLEYRDDETFGHTDRVTTLALRLGEALGLHGDDLRHLRWGAYLHDIGKVAVRDEILRKGGPLTPEERRVMQEHAVTGDTMLRDEDFVPRAVREIVRHHHERWDGTGYPDRLAGNAIPLLARIFSVVDVYDALTSERPYKRAWTPEAACAELVRCAGQQFDPWVVQAFTALDGTGAPAAPPEAGTT</sequence>
<dbReference type="InterPro" id="IPR003018">
    <property type="entry name" value="GAF"/>
</dbReference>
<proteinExistence type="predicted"/>
<dbReference type="Gene3D" id="3.30.450.40">
    <property type="match status" value="2"/>
</dbReference>
<keyword evidence="4" id="KW-1185">Reference proteome</keyword>
<reference evidence="3" key="2">
    <citation type="submission" date="2020-09" db="EMBL/GenBank/DDBJ databases">
        <authorList>
            <person name="Sun Q."/>
            <person name="Ohkuma M."/>
        </authorList>
    </citation>
    <scope>NUCLEOTIDE SEQUENCE</scope>
    <source>
        <strain evidence="3">JCM 14371</strain>
    </source>
</reference>
<dbReference type="InterPro" id="IPR052020">
    <property type="entry name" value="Cyclic_di-GMP/3'3'-cGAMP_PDE"/>
</dbReference>
<dbReference type="SUPFAM" id="SSF109604">
    <property type="entry name" value="HD-domain/PDEase-like"/>
    <property type="match status" value="1"/>
</dbReference>
<dbReference type="Proteomes" id="UP000635726">
    <property type="component" value="Unassembled WGS sequence"/>
</dbReference>
<evidence type="ECO:0000313" key="3">
    <source>
        <dbReference type="EMBL" id="GGJ70104.1"/>
    </source>
</evidence>
<evidence type="ECO:0000256" key="1">
    <source>
        <dbReference type="SAM" id="MobiDB-lite"/>
    </source>
</evidence>
<organism evidence="3 4">
    <name type="scientific">Deinococcus aquiradiocola</name>
    <dbReference type="NCBI Taxonomy" id="393059"/>
    <lineage>
        <taxon>Bacteria</taxon>
        <taxon>Thermotogati</taxon>
        <taxon>Deinococcota</taxon>
        <taxon>Deinococci</taxon>
        <taxon>Deinococcales</taxon>
        <taxon>Deinococcaceae</taxon>
        <taxon>Deinococcus</taxon>
    </lineage>
</organism>
<dbReference type="InterPro" id="IPR029016">
    <property type="entry name" value="GAF-like_dom_sf"/>
</dbReference>
<dbReference type="InterPro" id="IPR006675">
    <property type="entry name" value="HDIG_dom"/>
</dbReference>
<dbReference type="AlphaFoldDB" id="A0A917PBU0"/>
<dbReference type="PROSITE" id="PS51832">
    <property type="entry name" value="HD_GYP"/>
    <property type="match status" value="1"/>
</dbReference>
<dbReference type="Pfam" id="PF13487">
    <property type="entry name" value="HD_5"/>
    <property type="match status" value="1"/>
</dbReference>
<dbReference type="Gene3D" id="1.10.3210.10">
    <property type="entry name" value="Hypothetical protein af1432"/>
    <property type="match status" value="1"/>
</dbReference>
<dbReference type="Pfam" id="PF13185">
    <property type="entry name" value="GAF_2"/>
    <property type="match status" value="1"/>
</dbReference>
<feature type="compositionally biased region" description="Pro residues" evidence="1">
    <location>
        <begin position="20"/>
        <end position="37"/>
    </location>
</feature>
<dbReference type="InterPro" id="IPR037522">
    <property type="entry name" value="HD_GYP_dom"/>
</dbReference>
<evidence type="ECO:0000259" key="2">
    <source>
        <dbReference type="PROSITE" id="PS51832"/>
    </source>
</evidence>
<feature type="region of interest" description="Disordered" evidence="1">
    <location>
        <begin position="1"/>
        <end position="37"/>
    </location>
</feature>
<dbReference type="PANTHER" id="PTHR45228:SF8">
    <property type="entry name" value="TWO-COMPONENT RESPONSE REGULATOR-RELATED"/>
    <property type="match status" value="1"/>
</dbReference>
<dbReference type="NCBIfam" id="TIGR00277">
    <property type="entry name" value="HDIG"/>
    <property type="match status" value="1"/>
</dbReference>